<proteinExistence type="predicted"/>
<keyword evidence="1" id="KW-1133">Transmembrane helix</keyword>
<dbReference type="KEGG" id="daa:AKL17_0144"/>
<dbReference type="InterPro" id="IPR012422">
    <property type="entry name" value="Cyt_c_oxidase_su4_bac-aa3"/>
</dbReference>
<dbReference type="Proteomes" id="UP000076128">
    <property type="component" value="Chromosome"/>
</dbReference>
<evidence type="ECO:0000313" key="4">
    <source>
        <dbReference type="Proteomes" id="UP000076128"/>
    </source>
</evidence>
<dbReference type="InterPro" id="IPR036596">
    <property type="entry name" value="Cyt-C_aa3_sf"/>
</dbReference>
<dbReference type="STRING" id="1335048.AKL17_0144"/>
<dbReference type="OrthoDB" id="7691500at2"/>
<reference evidence="3 4" key="1">
    <citation type="submission" date="2015-09" db="EMBL/GenBank/DDBJ databases">
        <title>Complete genome sequence of Defluviimonas alba cai42t isolated from an oilfield in Xinjiang.</title>
        <authorList>
            <person name="Geng S."/>
            <person name="Pan X."/>
            <person name="Wu X."/>
        </authorList>
    </citation>
    <scope>NUCLEOTIDE SEQUENCE [LARGE SCALE GENOMIC DNA]</scope>
    <source>
        <strain evidence="4">cai42</strain>
    </source>
</reference>
<dbReference type="SUPFAM" id="SSF81469">
    <property type="entry name" value="Bacterial aa3 type cytochrome c oxidase subunit IV"/>
    <property type="match status" value="1"/>
</dbReference>
<dbReference type="Gene3D" id="1.20.5.160">
    <property type="entry name" value="Bacterial aa3 type cytochrome c oxidase subunit IV"/>
    <property type="match status" value="1"/>
</dbReference>
<feature type="domain" description="Cytochrome c oxidase subunit IV bacterial aa3 type" evidence="2">
    <location>
        <begin position="4"/>
        <end position="43"/>
    </location>
</feature>
<dbReference type="AlphaFoldDB" id="A0A159YY83"/>
<dbReference type="RefSeq" id="WP_066808604.1">
    <property type="nucleotide sequence ID" value="NZ_CP012661.1"/>
</dbReference>
<keyword evidence="1" id="KW-0472">Membrane</keyword>
<gene>
    <name evidence="3" type="ORF">AKL17_0144</name>
</gene>
<organism evidence="3 4">
    <name type="scientific">Frigidibacter mobilis</name>
    <dbReference type="NCBI Taxonomy" id="1335048"/>
    <lineage>
        <taxon>Bacteria</taxon>
        <taxon>Pseudomonadati</taxon>
        <taxon>Pseudomonadota</taxon>
        <taxon>Alphaproteobacteria</taxon>
        <taxon>Rhodobacterales</taxon>
        <taxon>Paracoccaceae</taxon>
        <taxon>Frigidibacter</taxon>
    </lineage>
</organism>
<keyword evidence="1" id="KW-0812">Transmembrane</keyword>
<keyword evidence="4" id="KW-1185">Reference proteome</keyword>
<sequence length="44" mass="4820">MAEHKPGSMDITVQEKTFAGFIRFAMWGAGLSIAFLIFLALTNS</sequence>
<accession>A0A159YY83</accession>
<dbReference type="EMBL" id="CP012661">
    <property type="protein sequence ID" value="AMY67406.1"/>
    <property type="molecule type" value="Genomic_DNA"/>
</dbReference>
<evidence type="ECO:0000259" key="2">
    <source>
        <dbReference type="Pfam" id="PF07835"/>
    </source>
</evidence>
<feature type="transmembrane region" description="Helical" evidence="1">
    <location>
        <begin position="21"/>
        <end position="41"/>
    </location>
</feature>
<name>A0A159YY83_9RHOB</name>
<protein>
    <submittedName>
        <fullName evidence="3">Aa3 type cytochrome c oxidase subunit IV</fullName>
    </submittedName>
</protein>
<evidence type="ECO:0000256" key="1">
    <source>
        <dbReference type="SAM" id="Phobius"/>
    </source>
</evidence>
<dbReference type="PATRIC" id="fig|1335048.3.peg.151"/>
<dbReference type="Pfam" id="PF07835">
    <property type="entry name" value="COX4_pro_2"/>
    <property type="match status" value="1"/>
</dbReference>
<evidence type="ECO:0000313" key="3">
    <source>
        <dbReference type="EMBL" id="AMY67406.1"/>
    </source>
</evidence>